<evidence type="ECO:0000256" key="10">
    <source>
        <dbReference type="SAM" id="MobiDB-lite"/>
    </source>
</evidence>
<dbReference type="InterPro" id="IPR044965">
    <property type="entry name" value="Glyco_hydro_17_plant"/>
</dbReference>
<protein>
    <recommendedName>
        <fullName evidence="3">glucan endo-1,3-beta-D-glucosidase</fullName>
        <ecNumber evidence="3">3.2.1.39</ecNumber>
    </recommendedName>
    <alternativeName>
        <fullName evidence="6">(1-&gt;3)-beta-glucan endohydrolase</fullName>
    </alternativeName>
    <alternativeName>
        <fullName evidence="7">Beta-1,3-endoglucanase</fullName>
    </alternativeName>
</protein>
<feature type="compositionally biased region" description="Pro residues" evidence="10">
    <location>
        <begin position="24"/>
        <end position="38"/>
    </location>
</feature>
<reference evidence="11 12" key="1">
    <citation type="submission" date="2024-08" db="EMBL/GenBank/DDBJ databases">
        <title>Insights into the chromosomal genome structure of Flemingia macrophylla.</title>
        <authorList>
            <person name="Ding Y."/>
            <person name="Zhao Y."/>
            <person name="Bi W."/>
            <person name="Wu M."/>
            <person name="Zhao G."/>
            <person name="Gong Y."/>
            <person name="Li W."/>
            <person name="Zhang P."/>
        </authorList>
    </citation>
    <scope>NUCLEOTIDE SEQUENCE [LARGE SCALE GENOMIC DNA]</scope>
    <source>
        <strain evidence="11">DYQJB</strain>
        <tissue evidence="11">Leaf</tissue>
    </source>
</reference>
<evidence type="ECO:0000256" key="3">
    <source>
        <dbReference type="ARBA" id="ARBA00012780"/>
    </source>
</evidence>
<dbReference type="EC" id="3.2.1.39" evidence="3"/>
<dbReference type="InterPro" id="IPR017853">
    <property type="entry name" value="GH"/>
</dbReference>
<evidence type="ECO:0000256" key="2">
    <source>
        <dbReference type="ARBA" id="ARBA00008773"/>
    </source>
</evidence>
<feature type="region of interest" description="Disordered" evidence="10">
    <location>
        <begin position="23"/>
        <end position="137"/>
    </location>
</feature>
<accession>A0ABD1MB54</accession>
<keyword evidence="12" id="KW-1185">Reference proteome</keyword>
<evidence type="ECO:0000256" key="6">
    <source>
        <dbReference type="ARBA" id="ARBA00033335"/>
    </source>
</evidence>
<keyword evidence="5 9" id="KW-0326">Glycosidase</keyword>
<feature type="compositionally biased region" description="Low complexity" evidence="10">
    <location>
        <begin position="39"/>
        <end position="64"/>
    </location>
</feature>
<dbReference type="Gene3D" id="3.20.20.80">
    <property type="entry name" value="Glycosidases"/>
    <property type="match status" value="1"/>
</dbReference>
<dbReference type="AlphaFoldDB" id="A0ABD1MB54"/>
<sequence length="250" mass="26258">MAYNHSTALSWLYANIIPFYPASISPPSPSATPSPTSTPTPSTTSSPPSPTFTSPSSTSASARSPSPPPPPSSPPSPPPSPLLHPVPRPPPPPPSSAPFSNSSTTPTPHSSSTSTPITSTASAPRSPSTSPSSRTTFNFRNDFTAGVRYCSLFDVIVDVIISVLVITGYETVPMVVTEIGWPNASSAANEFETNVGYAKICLRGLVKHLKFGMGTSLLREVSVYEMFDRDEGSGSARQGFESAFGTAFYN</sequence>
<gene>
    <name evidence="11" type="ORF">Fmac_014050</name>
</gene>
<comment type="catalytic activity">
    <reaction evidence="1">
        <text>Hydrolysis of (1-&gt;3)-beta-D-glucosidic linkages in (1-&gt;3)-beta-D-glucans.</text>
        <dbReference type="EC" id="3.2.1.39"/>
    </reaction>
</comment>
<evidence type="ECO:0000313" key="12">
    <source>
        <dbReference type="Proteomes" id="UP001603857"/>
    </source>
</evidence>
<evidence type="ECO:0000256" key="8">
    <source>
        <dbReference type="RuleBase" id="RU004335"/>
    </source>
</evidence>
<evidence type="ECO:0000313" key="11">
    <source>
        <dbReference type="EMBL" id="KAL2332837.1"/>
    </source>
</evidence>
<dbReference type="Pfam" id="PF00332">
    <property type="entry name" value="Glyco_hydro_17"/>
    <property type="match status" value="1"/>
</dbReference>
<comment type="caution">
    <text evidence="11">The sequence shown here is derived from an EMBL/GenBank/DDBJ whole genome shotgun (WGS) entry which is preliminary data.</text>
</comment>
<dbReference type="Proteomes" id="UP001603857">
    <property type="component" value="Unassembled WGS sequence"/>
</dbReference>
<organism evidence="11 12">
    <name type="scientific">Flemingia macrophylla</name>
    <dbReference type="NCBI Taxonomy" id="520843"/>
    <lineage>
        <taxon>Eukaryota</taxon>
        <taxon>Viridiplantae</taxon>
        <taxon>Streptophyta</taxon>
        <taxon>Embryophyta</taxon>
        <taxon>Tracheophyta</taxon>
        <taxon>Spermatophyta</taxon>
        <taxon>Magnoliopsida</taxon>
        <taxon>eudicotyledons</taxon>
        <taxon>Gunneridae</taxon>
        <taxon>Pentapetalae</taxon>
        <taxon>rosids</taxon>
        <taxon>fabids</taxon>
        <taxon>Fabales</taxon>
        <taxon>Fabaceae</taxon>
        <taxon>Papilionoideae</taxon>
        <taxon>50 kb inversion clade</taxon>
        <taxon>NPAAA clade</taxon>
        <taxon>indigoferoid/millettioid clade</taxon>
        <taxon>Phaseoleae</taxon>
        <taxon>Flemingia</taxon>
    </lineage>
</organism>
<comment type="similarity">
    <text evidence="2 8">Belongs to the glycosyl hydrolase 17 family.</text>
</comment>
<name>A0ABD1MB54_9FABA</name>
<evidence type="ECO:0000256" key="4">
    <source>
        <dbReference type="ARBA" id="ARBA00022801"/>
    </source>
</evidence>
<proteinExistence type="inferred from homology"/>
<feature type="compositionally biased region" description="Low complexity" evidence="10">
    <location>
        <begin position="97"/>
        <end position="136"/>
    </location>
</feature>
<evidence type="ECO:0000256" key="5">
    <source>
        <dbReference type="ARBA" id="ARBA00023295"/>
    </source>
</evidence>
<evidence type="ECO:0000256" key="9">
    <source>
        <dbReference type="RuleBase" id="RU004336"/>
    </source>
</evidence>
<feature type="compositionally biased region" description="Pro residues" evidence="10">
    <location>
        <begin position="65"/>
        <end position="96"/>
    </location>
</feature>
<dbReference type="PROSITE" id="PS00587">
    <property type="entry name" value="GLYCOSYL_HYDROL_F17"/>
    <property type="match status" value="1"/>
</dbReference>
<dbReference type="PANTHER" id="PTHR32227">
    <property type="entry name" value="GLUCAN ENDO-1,3-BETA-GLUCOSIDASE BG1-RELATED-RELATED"/>
    <property type="match status" value="1"/>
</dbReference>
<keyword evidence="4 9" id="KW-0378">Hydrolase</keyword>
<dbReference type="SUPFAM" id="SSF51445">
    <property type="entry name" value="(Trans)glycosidases"/>
    <property type="match status" value="1"/>
</dbReference>
<dbReference type="EMBL" id="JBGMDY010000005">
    <property type="protein sequence ID" value="KAL2332837.1"/>
    <property type="molecule type" value="Genomic_DNA"/>
</dbReference>
<evidence type="ECO:0000256" key="7">
    <source>
        <dbReference type="ARBA" id="ARBA00033417"/>
    </source>
</evidence>
<dbReference type="InterPro" id="IPR000490">
    <property type="entry name" value="Glyco_hydro_17"/>
</dbReference>
<evidence type="ECO:0000256" key="1">
    <source>
        <dbReference type="ARBA" id="ARBA00000382"/>
    </source>
</evidence>
<dbReference type="GO" id="GO:0042973">
    <property type="term" value="F:glucan endo-1,3-beta-D-glucosidase activity"/>
    <property type="evidence" value="ECO:0007669"/>
    <property type="project" value="UniProtKB-EC"/>
</dbReference>